<evidence type="ECO:0000313" key="2">
    <source>
        <dbReference type="EMBL" id="TIB07288.1"/>
    </source>
</evidence>
<feature type="region of interest" description="Disordered" evidence="1">
    <location>
        <begin position="1"/>
        <end position="30"/>
    </location>
</feature>
<accession>A0A4T0KD15</accession>
<sequence>MFQSVQLPAKANLLSPKSGNGHFKPLPDEKTSNIEATKSKGRHWKDILRDMRSFLAIEDNYGSTYAYDVRPSSIAPGRCH</sequence>
<dbReference type="AlphaFoldDB" id="A0A4T0KD15"/>
<organism evidence="2 3">
    <name type="scientific">Wallemia ichthyophaga</name>
    <dbReference type="NCBI Taxonomy" id="245174"/>
    <lineage>
        <taxon>Eukaryota</taxon>
        <taxon>Fungi</taxon>
        <taxon>Dikarya</taxon>
        <taxon>Basidiomycota</taxon>
        <taxon>Wallemiomycotina</taxon>
        <taxon>Wallemiomycetes</taxon>
        <taxon>Wallemiales</taxon>
        <taxon>Wallemiaceae</taxon>
        <taxon>Wallemia</taxon>
    </lineage>
</organism>
<comment type="caution">
    <text evidence="2">The sequence shown here is derived from an EMBL/GenBank/DDBJ whole genome shotgun (WGS) entry which is preliminary data.</text>
</comment>
<reference evidence="2 3" key="1">
    <citation type="submission" date="2019-03" db="EMBL/GenBank/DDBJ databases">
        <title>Sequencing 23 genomes of Wallemia ichthyophaga.</title>
        <authorList>
            <person name="Gostincar C."/>
        </authorList>
    </citation>
    <scope>NUCLEOTIDE SEQUENCE [LARGE SCALE GENOMIC DNA]</scope>
    <source>
        <strain evidence="2 3">EXF-8621</strain>
    </source>
</reference>
<protein>
    <submittedName>
        <fullName evidence="2">Uncharacterized protein</fullName>
    </submittedName>
</protein>
<evidence type="ECO:0000256" key="1">
    <source>
        <dbReference type="SAM" id="MobiDB-lite"/>
    </source>
</evidence>
<proteinExistence type="predicted"/>
<evidence type="ECO:0000313" key="3">
    <source>
        <dbReference type="Proteomes" id="UP000306954"/>
    </source>
</evidence>
<gene>
    <name evidence="2" type="ORF">E3P90_04124</name>
</gene>
<dbReference type="Proteomes" id="UP000306954">
    <property type="component" value="Unassembled WGS sequence"/>
</dbReference>
<name>A0A4T0KD15_WALIC</name>
<dbReference type="EMBL" id="SPOF01000110">
    <property type="protein sequence ID" value="TIB07288.1"/>
    <property type="molecule type" value="Genomic_DNA"/>
</dbReference>